<organism evidence="6 7">
    <name type="scientific">Phytoactinopolyspora mesophila</name>
    <dbReference type="NCBI Taxonomy" id="2650750"/>
    <lineage>
        <taxon>Bacteria</taxon>
        <taxon>Bacillati</taxon>
        <taxon>Actinomycetota</taxon>
        <taxon>Actinomycetes</taxon>
        <taxon>Jiangellales</taxon>
        <taxon>Jiangellaceae</taxon>
        <taxon>Phytoactinopolyspora</taxon>
    </lineage>
</organism>
<feature type="domain" description="HTH araC/xylS-type" evidence="5">
    <location>
        <begin position="181"/>
        <end position="281"/>
    </location>
</feature>
<evidence type="ECO:0000259" key="5">
    <source>
        <dbReference type="PROSITE" id="PS01124"/>
    </source>
</evidence>
<dbReference type="Pfam" id="PF20240">
    <property type="entry name" value="DUF6597"/>
    <property type="match status" value="1"/>
</dbReference>
<reference evidence="6 7" key="1">
    <citation type="submission" date="2019-11" db="EMBL/GenBank/DDBJ databases">
        <authorList>
            <person name="Li X.-J."/>
            <person name="Feng X.-M."/>
        </authorList>
    </citation>
    <scope>NUCLEOTIDE SEQUENCE [LARGE SCALE GENOMIC DNA]</scope>
    <source>
        <strain evidence="6 7">XMNu-373</strain>
    </source>
</reference>
<dbReference type="AlphaFoldDB" id="A0A7K3M2W3"/>
<proteinExistence type="predicted"/>
<dbReference type="GO" id="GO:0003700">
    <property type="term" value="F:DNA-binding transcription factor activity"/>
    <property type="evidence" value="ECO:0007669"/>
    <property type="project" value="InterPro"/>
</dbReference>
<keyword evidence="7" id="KW-1185">Reference proteome</keyword>
<name>A0A7K3M2W3_9ACTN</name>
<dbReference type="InterPro" id="IPR046532">
    <property type="entry name" value="DUF6597"/>
</dbReference>
<dbReference type="PANTHER" id="PTHR46796">
    <property type="entry name" value="HTH-TYPE TRANSCRIPTIONAL ACTIVATOR RHAS-RELATED"/>
    <property type="match status" value="1"/>
</dbReference>
<evidence type="ECO:0000256" key="3">
    <source>
        <dbReference type="ARBA" id="ARBA00023163"/>
    </source>
</evidence>
<protein>
    <submittedName>
        <fullName evidence="6">Helix-turn-helix domain-containing protein</fullName>
    </submittedName>
</protein>
<dbReference type="SUPFAM" id="SSF46689">
    <property type="entry name" value="Homeodomain-like"/>
    <property type="match status" value="1"/>
</dbReference>
<evidence type="ECO:0000256" key="1">
    <source>
        <dbReference type="ARBA" id="ARBA00023015"/>
    </source>
</evidence>
<dbReference type="GO" id="GO:0043565">
    <property type="term" value="F:sequence-specific DNA binding"/>
    <property type="evidence" value="ECO:0007669"/>
    <property type="project" value="InterPro"/>
</dbReference>
<dbReference type="Gene3D" id="1.10.10.60">
    <property type="entry name" value="Homeodomain-like"/>
    <property type="match status" value="1"/>
</dbReference>
<feature type="compositionally biased region" description="Low complexity" evidence="4">
    <location>
        <begin position="1"/>
        <end position="18"/>
    </location>
</feature>
<dbReference type="SMART" id="SM00342">
    <property type="entry name" value="HTH_ARAC"/>
    <property type="match status" value="1"/>
</dbReference>
<evidence type="ECO:0000313" key="6">
    <source>
        <dbReference type="EMBL" id="NDL57252.1"/>
    </source>
</evidence>
<dbReference type="PROSITE" id="PS01124">
    <property type="entry name" value="HTH_ARAC_FAMILY_2"/>
    <property type="match status" value="1"/>
</dbReference>
<dbReference type="Pfam" id="PF12833">
    <property type="entry name" value="HTH_18"/>
    <property type="match status" value="1"/>
</dbReference>
<dbReference type="EMBL" id="WLZY01000002">
    <property type="protein sequence ID" value="NDL57252.1"/>
    <property type="molecule type" value="Genomic_DNA"/>
</dbReference>
<gene>
    <name evidence="6" type="ORF">F7O44_09240</name>
</gene>
<comment type="caution">
    <text evidence="6">The sequence shown here is derived from an EMBL/GenBank/DDBJ whole genome shotgun (WGS) entry which is preliminary data.</text>
</comment>
<dbReference type="Proteomes" id="UP000460435">
    <property type="component" value="Unassembled WGS sequence"/>
</dbReference>
<sequence>MDPTTATAMPEPAAATAPGHTTSTKGLLLQHEHGEHLSLRRYPASARTGRFVERYWSVHWDVRDQPVYEVQLIPHPCVNVSFMPGPGCEIYGVVSRSASRQLSGAGVVFGVKFRPGGFTAATGHTASALTDLAIPMRDVFGPAADDLTEAVLATPADTQRLQLVDSFLERVLPRSHDGAYDLTLRMISTMLDDRSITRVSHVAGHHNVSVRTVQRLFHRYVGVGPKWVIRRYRMHDAAELLSSGATDPADLAVRLGWFDQAHFARDFRFLVGMSPGEYASVCAAGIDHVARRTPRKS</sequence>
<dbReference type="RefSeq" id="WP_162449911.1">
    <property type="nucleotide sequence ID" value="NZ_WLZY01000002.1"/>
</dbReference>
<dbReference type="PANTHER" id="PTHR46796:SF13">
    <property type="entry name" value="HTH-TYPE TRANSCRIPTIONAL ACTIVATOR RHAS"/>
    <property type="match status" value="1"/>
</dbReference>
<keyword evidence="3" id="KW-0804">Transcription</keyword>
<evidence type="ECO:0000256" key="2">
    <source>
        <dbReference type="ARBA" id="ARBA00023125"/>
    </source>
</evidence>
<evidence type="ECO:0000313" key="7">
    <source>
        <dbReference type="Proteomes" id="UP000460435"/>
    </source>
</evidence>
<keyword evidence="1" id="KW-0805">Transcription regulation</keyword>
<dbReference type="InterPro" id="IPR018060">
    <property type="entry name" value="HTH_AraC"/>
</dbReference>
<keyword evidence="2" id="KW-0238">DNA-binding</keyword>
<dbReference type="InterPro" id="IPR009057">
    <property type="entry name" value="Homeodomain-like_sf"/>
</dbReference>
<evidence type="ECO:0000256" key="4">
    <source>
        <dbReference type="SAM" id="MobiDB-lite"/>
    </source>
</evidence>
<feature type="region of interest" description="Disordered" evidence="4">
    <location>
        <begin position="1"/>
        <end position="21"/>
    </location>
</feature>
<dbReference type="InterPro" id="IPR050204">
    <property type="entry name" value="AraC_XylS_family_regulators"/>
</dbReference>
<accession>A0A7K3M2W3</accession>